<evidence type="ECO:0000313" key="2">
    <source>
        <dbReference type="EMBL" id="CAD7246033.1"/>
    </source>
</evidence>
<organism evidence="2">
    <name type="scientific">Darwinula stevensoni</name>
    <dbReference type="NCBI Taxonomy" id="69355"/>
    <lineage>
        <taxon>Eukaryota</taxon>
        <taxon>Metazoa</taxon>
        <taxon>Ecdysozoa</taxon>
        <taxon>Arthropoda</taxon>
        <taxon>Crustacea</taxon>
        <taxon>Oligostraca</taxon>
        <taxon>Ostracoda</taxon>
        <taxon>Podocopa</taxon>
        <taxon>Podocopida</taxon>
        <taxon>Darwinulocopina</taxon>
        <taxon>Darwinuloidea</taxon>
        <taxon>Darwinulidae</taxon>
        <taxon>Darwinula</taxon>
    </lineage>
</organism>
<dbReference type="Gene3D" id="3.90.780.10">
    <property type="entry name" value="5'-Nucleotidase, C-terminal domain"/>
    <property type="match status" value="1"/>
</dbReference>
<proteinExistence type="predicted"/>
<dbReference type="GO" id="GO:0009166">
    <property type="term" value="P:nucleotide catabolic process"/>
    <property type="evidence" value="ECO:0007669"/>
    <property type="project" value="InterPro"/>
</dbReference>
<dbReference type="EMBL" id="CAJPEV010001020">
    <property type="protein sequence ID" value="CAG0890194.1"/>
    <property type="molecule type" value="Genomic_DNA"/>
</dbReference>
<reference evidence="2" key="1">
    <citation type="submission" date="2020-11" db="EMBL/GenBank/DDBJ databases">
        <authorList>
            <person name="Tran Van P."/>
        </authorList>
    </citation>
    <scope>NUCLEOTIDE SEQUENCE</scope>
</reference>
<keyword evidence="1" id="KW-1133">Transmembrane helix</keyword>
<dbReference type="AlphaFoldDB" id="A0A7R8XE31"/>
<name>A0A7R8XE31_9CRUS</name>
<accession>A0A7R8XE31</accession>
<keyword evidence="3" id="KW-1185">Reference proteome</keyword>
<sequence length="163" mass="18531">MHAGMTMRYNPNEGNGSRVEKIRALRKNGTTVNFVEVDPNDSKVNYMVVMPEALAAGKFCYYGLKSFKVGYAAIPLNETVSECVFNMAKKRKSLEWSVEGRILAEEPTTIWKEITSDPGKVVLGLMFGALLIFNLWYFVTRSDWWRRNCRRGQYGGETTGFAH</sequence>
<protein>
    <submittedName>
        <fullName evidence="2">Uncharacterized protein</fullName>
    </submittedName>
</protein>
<dbReference type="InterPro" id="IPR036907">
    <property type="entry name" value="5'-Nucleotdase_C_sf"/>
</dbReference>
<dbReference type="Proteomes" id="UP000677054">
    <property type="component" value="Unassembled WGS sequence"/>
</dbReference>
<evidence type="ECO:0000256" key="1">
    <source>
        <dbReference type="SAM" id="Phobius"/>
    </source>
</evidence>
<dbReference type="EMBL" id="LR900537">
    <property type="protein sequence ID" value="CAD7246033.1"/>
    <property type="molecule type" value="Genomic_DNA"/>
</dbReference>
<dbReference type="GO" id="GO:0016787">
    <property type="term" value="F:hydrolase activity"/>
    <property type="evidence" value="ECO:0007669"/>
    <property type="project" value="InterPro"/>
</dbReference>
<feature type="transmembrane region" description="Helical" evidence="1">
    <location>
        <begin position="121"/>
        <end position="139"/>
    </location>
</feature>
<keyword evidence="1" id="KW-0472">Membrane</keyword>
<evidence type="ECO:0000313" key="3">
    <source>
        <dbReference type="Proteomes" id="UP000677054"/>
    </source>
</evidence>
<gene>
    <name evidence="2" type="ORF">DSTB1V02_LOCUS5897</name>
</gene>
<keyword evidence="1" id="KW-0812">Transmembrane</keyword>